<dbReference type="EMBL" id="CAJNOQ010000097">
    <property type="protein sequence ID" value="CAF0755874.1"/>
    <property type="molecule type" value="Genomic_DNA"/>
</dbReference>
<accession>A0A813PLJ2</accession>
<comment type="caution">
    <text evidence="2">The sequence shown here is derived from an EMBL/GenBank/DDBJ whole genome shotgun (WGS) entry which is preliminary data.</text>
</comment>
<dbReference type="AlphaFoldDB" id="A0A813PLJ2"/>
<feature type="region of interest" description="Disordered" evidence="1">
    <location>
        <begin position="240"/>
        <end position="266"/>
    </location>
</feature>
<evidence type="ECO:0000313" key="3">
    <source>
        <dbReference type="EMBL" id="CAF3536163.1"/>
    </source>
</evidence>
<feature type="compositionally biased region" description="Polar residues" evidence="1">
    <location>
        <begin position="1"/>
        <end position="19"/>
    </location>
</feature>
<evidence type="ECO:0000313" key="2">
    <source>
        <dbReference type="EMBL" id="CAF0755874.1"/>
    </source>
</evidence>
<gene>
    <name evidence="2" type="ORF">GPM918_LOCUS1106</name>
    <name evidence="3" type="ORF">SRO942_LOCUS1106</name>
</gene>
<sequence>MLSALTSPNVGDGVCNSNSSPPPSRIDGDYHSTPKGKYRSWMNEIPEDTIAPISTVTPNAFESLYSNSLSPSPLVCLTDLNRQQFCSTPQVRIVNNPFDPPSSCHLKERLASPSIFKQATTGDEKKSNVFELPAEERAVINPASISENVLQIDATIFNKKLQQRYQQAADDFCHRHLHLPTPAQVPQVTFVVNNGYFTASSNISPWYDLKATPLNRRDLTNQTELLGDFDSMMIRSFTLSSDSASSSSTSNTTNNGDSGNQSQNGSHLNASLMKQRLFDNLDEEQQPDNQNENENIDKISEEDDDIVCHDLNDFKHEDLDKSFTQEDWLKGLKNNDEHKKYFDS</sequence>
<feature type="region of interest" description="Disordered" evidence="1">
    <location>
        <begin position="1"/>
        <end position="32"/>
    </location>
</feature>
<dbReference type="Proteomes" id="UP000663829">
    <property type="component" value="Unassembled WGS sequence"/>
</dbReference>
<proteinExistence type="predicted"/>
<evidence type="ECO:0000256" key="1">
    <source>
        <dbReference type="SAM" id="MobiDB-lite"/>
    </source>
</evidence>
<dbReference type="Pfam" id="PF15280">
    <property type="entry name" value="BORA_N"/>
    <property type="match status" value="1"/>
</dbReference>
<dbReference type="InterPro" id="IPR023252">
    <property type="entry name" value="Aurora_borealis_protein"/>
</dbReference>
<protein>
    <submittedName>
        <fullName evidence="2">Uncharacterized protein</fullName>
    </submittedName>
</protein>
<dbReference type="Proteomes" id="UP000681722">
    <property type="component" value="Unassembled WGS sequence"/>
</dbReference>
<name>A0A813PLJ2_9BILA</name>
<keyword evidence="4" id="KW-1185">Reference proteome</keyword>
<reference evidence="2" key="1">
    <citation type="submission" date="2021-02" db="EMBL/GenBank/DDBJ databases">
        <authorList>
            <person name="Nowell W R."/>
        </authorList>
    </citation>
    <scope>NUCLEOTIDE SEQUENCE</scope>
</reference>
<dbReference type="EMBL" id="CAJOBC010000097">
    <property type="protein sequence ID" value="CAF3536163.1"/>
    <property type="molecule type" value="Genomic_DNA"/>
</dbReference>
<organism evidence="2 4">
    <name type="scientific">Didymodactylos carnosus</name>
    <dbReference type="NCBI Taxonomy" id="1234261"/>
    <lineage>
        <taxon>Eukaryota</taxon>
        <taxon>Metazoa</taxon>
        <taxon>Spiralia</taxon>
        <taxon>Gnathifera</taxon>
        <taxon>Rotifera</taxon>
        <taxon>Eurotatoria</taxon>
        <taxon>Bdelloidea</taxon>
        <taxon>Philodinida</taxon>
        <taxon>Philodinidae</taxon>
        <taxon>Didymodactylos</taxon>
    </lineage>
</organism>
<evidence type="ECO:0000313" key="4">
    <source>
        <dbReference type="Proteomes" id="UP000663829"/>
    </source>
</evidence>